<accession>A0AAN8IMH9</accession>
<feature type="non-terminal residue" evidence="1">
    <location>
        <position position="1"/>
    </location>
</feature>
<feature type="non-terminal residue" evidence="1">
    <location>
        <position position="148"/>
    </location>
</feature>
<organism evidence="1 2">
    <name type="scientific">Trichostrongylus colubriformis</name>
    <name type="common">Black scour worm</name>
    <dbReference type="NCBI Taxonomy" id="6319"/>
    <lineage>
        <taxon>Eukaryota</taxon>
        <taxon>Metazoa</taxon>
        <taxon>Ecdysozoa</taxon>
        <taxon>Nematoda</taxon>
        <taxon>Chromadorea</taxon>
        <taxon>Rhabditida</taxon>
        <taxon>Rhabditina</taxon>
        <taxon>Rhabditomorpha</taxon>
        <taxon>Strongyloidea</taxon>
        <taxon>Trichostrongylidae</taxon>
        <taxon>Trichostrongylus</taxon>
    </lineage>
</organism>
<evidence type="ECO:0000313" key="1">
    <source>
        <dbReference type="EMBL" id="KAK5974807.1"/>
    </source>
</evidence>
<comment type="caution">
    <text evidence="1">The sequence shown here is derived from an EMBL/GenBank/DDBJ whole genome shotgun (WGS) entry which is preliminary data.</text>
</comment>
<name>A0AAN8IMH9_TRICO</name>
<dbReference type="Proteomes" id="UP001331761">
    <property type="component" value="Unassembled WGS sequence"/>
</dbReference>
<evidence type="ECO:0000313" key="2">
    <source>
        <dbReference type="Proteomes" id="UP001331761"/>
    </source>
</evidence>
<dbReference type="AlphaFoldDB" id="A0AAN8IMH9"/>
<keyword evidence="2" id="KW-1185">Reference proteome</keyword>
<dbReference type="EMBL" id="WIXE01013779">
    <property type="protein sequence ID" value="KAK5974807.1"/>
    <property type="molecule type" value="Genomic_DNA"/>
</dbReference>
<reference evidence="1 2" key="1">
    <citation type="submission" date="2019-10" db="EMBL/GenBank/DDBJ databases">
        <title>Assembly and Annotation for the nematode Trichostrongylus colubriformis.</title>
        <authorList>
            <person name="Martin J."/>
        </authorList>
    </citation>
    <scope>NUCLEOTIDE SEQUENCE [LARGE SCALE GENOMIC DNA]</scope>
    <source>
        <strain evidence="1">G859</strain>
        <tissue evidence="1">Whole worm</tissue>
    </source>
</reference>
<protein>
    <submittedName>
        <fullName evidence="1">Uncharacterized protein</fullName>
    </submittedName>
</protein>
<sequence length="148" mass="17609">HRSTCLSSPFAFVHELQFSTLSPRHHYRYIVCIYYMAAKIKQLFIYSKSPVSQFRKKYERNISTFIPSYDPVIPENIERYLQKNLELIKHFKTIDDQKRHFGNWSGLLVPYFHQSSMFLVAPQYHLATCQISKNMATIRFSIFCFLAN</sequence>
<gene>
    <name evidence="1" type="ORF">GCK32_013795</name>
</gene>
<proteinExistence type="predicted"/>